<dbReference type="EMBL" id="BSXW01000099">
    <property type="protein sequence ID" value="GMF12034.1"/>
    <property type="molecule type" value="Genomic_DNA"/>
</dbReference>
<dbReference type="SUPFAM" id="SSF53649">
    <property type="entry name" value="Alkaline phosphatase-like"/>
    <property type="match status" value="1"/>
</dbReference>
<protein>
    <submittedName>
        <fullName evidence="4">Unnamed protein product</fullName>
    </submittedName>
</protein>
<feature type="transmembrane region" description="Helical" evidence="2">
    <location>
        <begin position="150"/>
        <end position="171"/>
    </location>
</feature>
<dbReference type="InterPro" id="IPR000917">
    <property type="entry name" value="Sulfatase_N"/>
</dbReference>
<dbReference type="OrthoDB" id="96314at2759"/>
<feature type="region of interest" description="Disordered" evidence="1">
    <location>
        <begin position="259"/>
        <end position="290"/>
    </location>
</feature>
<evidence type="ECO:0000313" key="5">
    <source>
        <dbReference type="Proteomes" id="UP001165083"/>
    </source>
</evidence>
<evidence type="ECO:0000256" key="1">
    <source>
        <dbReference type="SAM" id="MobiDB-lite"/>
    </source>
</evidence>
<dbReference type="AlphaFoldDB" id="A0A9W6TFP3"/>
<feature type="transmembrane region" description="Helical" evidence="2">
    <location>
        <begin position="57"/>
        <end position="83"/>
    </location>
</feature>
<evidence type="ECO:0000313" key="4">
    <source>
        <dbReference type="EMBL" id="GMF12034.1"/>
    </source>
</evidence>
<dbReference type="InterPro" id="IPR052701">
    <property type="entry name" value="GAG_Ulvan_Degrading_Sulfatases"/>
</dbReference>
<dbReference type="InterPro" id="IPR017850">
    <property type="entry name" value="Alkaline_phosphatase_core_sf"/>
</dbReference>
<sequence length="879" mass="99329">MLRSHRSRWLQATVYLRVHRWTDWALLAAALLGYGAVTRLWTLPVVMEKWANAWQQTWWVALLGLLLGTMEDLCVCVAMLAVLRTFDYLTLKSQAEQLKLARRRRKQQAALAMEKMATADVEQGLQAFVDGTEAPVWTEAVQLTEQFGRLAVYTLVFLVATGGLCLDSVFLRGRKMRFSADFVAMYFRERDAAGELEIDSAQWWILFWAMLFTLVVAVFVGVLGACWINLTDWDVLRFVYRSSLYQQLVAVGAASSDYDRLHDDKEDDDDDDDSESSEDSDESDDDEDDDCSCLRNASFRLTPRVVLVLFVVAFFFTTYALAKMLPTVVGLIALNPVLSEPVRLGAGAQFVAERSPSSFRNKPFSEFIERETELSQIFDENSLYRRTLAFDGPLAFDIRVGRDERPNVLLLVMESFRMQDSRFLLDSVLEGEVEAATASLLPPNVTLTPNFDRWASRGVGLRNLWSTWRTSRSIETLLFGQMPYDSVTETGTTSGRLETNLTGLPQLFKAKGYDTIFTTGTRTDYDYWDTFLPSHGFDTVLDRWGLVDVVESELNLDNWSEGNHMLTYWGIHDDLSYTALSHILRTRQFAQNVEKQQAERDAAAAKRKVPANVTEKPLPVTTASTNPWFATHYTISSHVPFHERPDWFFSYVAEHRDEMEKFAPLYEGHEHEELIRDYVQIRYFSDMVFGRFMEQLEKDGVLKDTIVVVVGDHGQAPELGSATPEQDQIATSRVAGAIIAEGRIAKPVVIDDAASQTDMLNTLADIVGLPVGGLLQTSIGRSLKRQPPAGAGKRVAFSNNPATNLAAVVGDIRLHFFADGSDAVRAYHTQRDPRQEHDLMGELSDERVSELLQICEDGRALNAYFKHRWDNKCLLQPSC</sequence>
<keyword evidence="2" id="KW-1133">Transmembrane helix</keyword>
<dbReference type="Gene3D" id="3.40.720.10">
    <property type="entry name" value="Alkaline Phosphatase, subunit A"/>
    <property type="match status" value="1"/>
</dbReference>
<dbReference type="PANTHER" id="PTHR43751:SF3">
    <property type="entry name" value="SULFATASE N-TERMINAL DOMAIN-CONTAINING PROTEIN"/>
    <property type="match status" value="1"/>
</dbReference>
<dbReference type="CDD" id="cd16015">
    <property type="entry name" value="LTA_synthase"/>
    <property type="match status" value="1"/>
</dbReference>
<feature type="transmembrane region" description="Helical" evidence="2">
    <location>
        <begin position="21"/>
        <end position="37"/>
    </location>
</feature>
<proteinExistence type="predicted"/>
<feature type="domain" description="Sulfatase N-terminal" evidence="3">
    <location>
        <begin position="406"/>
        <end position="768"/>
    </location>
</feature>
<keyword evidence="2" id="KW-0812">Transmembrane</keyword>
<keyword evidence="2" id="KW-0472">Membrane</keyword>
<dbReference type="Pfam" id="PF00884">
    <property type="entry name" value="Sulfatase"/>
    <property type="match status" value="1"/>
</dbReference>
<dbReference type="PANTHER" id="PTHR43751">
    <property type="entry name" value="SULFATASE"/>
    <property type="match status" value="1"/>
</dbReference>
<comment type="caution">
    <text evidence="4">The sequence shown here is derived from an EMBL/GenBank/DDBJ whole genome shotgun (WGS) entry which is preliminary data.</text>
</comment>
<feature type="transmembrane region" description="Helical" evidence="2">
    <location>
        <begin position="205"/>
        <end position="228"/>
    </location>
</feature>
<name>A0A9W6TFP3_9STRA</name>
<gene>
    <name evidence="4" type="ORF">Plil01_000269300</name>
</gene>
<reference evidence="4" key="1">
    <citation type="submission" date="2023-04" db="EMBL/GenBank/DDBJ databases">
        <title>Phytophthora lilii NBRC 32176.</title>
        <authorList>
            <person name="Ichikawa N."/>
            <person name="Sato H."/>
            <person name="Tonouchi N."/>
        </authorList>
    </citation>
    <scope>NUCLEOTIDE SEQUENCE</scope>
    <source>
        <strain evidence="4">NBRC 32176</strain>
    </source>
</reference>
<accession>A0A9W6TFP3</accession>
<evidence type="ECO:0000259" key="3">
    <source>
        <dbReference type="Pfam" id="PF00884"/>
    </source>
</evidence>
<dbReference type="Proteomes" id="UP001165083">
    <property type="component" value="Unassembled WGS sequence"/>
</dbReference>
<evidence type="ECO:0000256" key="2">
    <source>
        <dbReference type="SAM" id="Phobius"/>
    </source>
</evidence>
<organism evidence="4 5">
    <name type="scientific">Phytophthora lilii</name>
    <dbReference type="NCBI Taxonomy" id="2077276"/>
    <lineage>
        <taxon>Eukaryota</taxon>
        <taxon>Sar</taxon>
        <taxon>Stramenopiles</taxon>
        <taxon>Oomycota</taxon>
        <taxon>Peronosporomycetes</taxon>
        <taxon>Peronosporales</taxon>
        <taxon>Peronosporaceae</taxon>
        <taxon>Phytophthora</taxon>
    </lineage>
</organism>
<feature type="transmembrane region" description="Helical" evidence="2">
    <location>
        <begin position="305"/>
        <end position="322"/>
    </location>
</feature>
<keyword evidence="5" id="KW-1185">Reference proteome</keyword>
<feature type="compositionally biased region" description="Acidic residues" evidence="1">
    <location>
        <begin position="265"/>
        <end position="290"/>
    </location>
</feature>